<comment type="similarity">
    <text evidence="5">Belongs to the YqgF HJR family.</text>
</comment>
<dbReference type="InterPro" id="IPR012337">
    <property type="entry name" value="RNaseH-like_sf"/>
</dbReference>
<feature type="domain" description="YqgF/RNase H-like" evidence="6">
    <location>
        <begin position="12"/>
        <end position="112"/>
    </location>
</feature>
<name>A0A1I1I936_9GAMM</name>
<dbReference type="EMBL" id="FOLH01000004">
    <property type="protein sequence ID" value="SFC32555.1"/>
    <property type="molecule type" value="Genomic_DNA"/>
</dbReference>
<accession>A0A1I1I936</accession>
<dbReference type="SUPFAM" id="SSF53098">
    <property type="entry name" value="Ribonuclease H-like"/>
    <property type="match status" value="1"/>
</dbReference>
<dbReference type="Pfam" id="PF03652">
    <property type="entry name" value="RuvX"/>
    <property type="match status" value="1"/>
</dbReference>
<evidence type="ECO:0000256" key="2">
    <source>
        <dbReference type="ARBA" id="ARBA00022517"/>
    </source>
</evidence>
<dbReference type="CDD" id="cd16964">
    <property type="entry name" value="YqgF"/>
    <property type="match status" value="1"/>
</dbReference>
<dbReference type="InterPro" id="IPR005227">
    <property type="entry name" value="YqgF"/>
</dbReference>
<dbReference type="PANTHER" id="PTHR33317">
    <property type="entry name" value="POLYNUCLEOTIDYL TRANSFERASE, RIBONUCLEASE H-LIKE SUPERFAMILY PROTEIN"/>
    <property type="match status" value="1"/>
</dbReference>
<dbReference type="Gene3D" id="3.30.420.140">
    <property type="entry name" value="YqgF/RNase H-like domain"/>
    <property type="match status" value="1"/>
</dbReference>
<dbReference type="Proteomes" id="UP000199058">
    <property type="component" value="Unassembled WGS sequence"/>
</dbReference>
<comment type="function">
    <text evidence="5">Could be a nuclease involved in processing of the 5'-end of pre-16S rRNA.</text>
</comment>
<evidence type="ECO:0000256" key="4">
    <source>
        <dbReference type="ARBA" id="ARBA00022801"/>
    </source>
</evidence>
<keyword evidence="4 5" id="KW-0378">Hydrolase</keyword>
<dbReference type="SMART" id="SM00732">
    <property type="entry name" value="YqgFc"/>
    <property type="match status" value="1"/>
</dbReference>
<dbReference type="GO" id="GO:0004518">
    <property type="term" value="F:nuclease activity"/>
    <property type="evidence" value="ECO:0007669"/>
    <property type="project" value="UniProtKB-KW"/>
</dbReference>
<dbReference type="HAMAP" id="MF_00651">
    <property type="entry name" value="Nuclease_YqgF"/>
    <property type="match status" value="1"/>
</dbReference>
<dbReference type="GO" id="GO:0005829">
    <property type="term" value="C:cytosol"/>
    <property type="evidence" value="ECO:0007669"/>
    <property type="project" value="TreeGrafter"/>
</dbReference>
<comment type="subcellular location">
    <subcellularLocation>
        <location evidence="5">Cytoplasm</location>
    </subcellularLocation>
</comment>
<dbReference type="PANTHER" id="PTHR33317:SF4">
    <property type="entry name" value="POLYNUCLEOTIDYL TRANSFERASE, RIBONUCLEASE H-LIKE SUPERFAMILY PROTEIN"/>
    <property type="match status" value="1"/>
</dbReference>
<evidence type="ECO:0000256" key="1">
    <source>
        <dbReference type="ARBA" id="ARBA00022490"/>
    </source>
</evidence>
<dbReference type="GO" id="GO:0016788">
    <property type="term" value="F:hydrolase activity, acting on ester bonds"/>
    <property type="evidence" value="ECO:0007669"/>
    <property type="project" value="UniProtKB-UniRule"/>
</dbReference>
<gene>
    <name evidence="7" type="ORF">SAMN05660443_2273</name>
</gene>
<evidence type="ECO:0000256" key="3">
    <source>
        <dbReference type="ARBA" id="ARBA00022722"/>
    </source>
</evidence>
<protein>
    <recommendedName>
        <fullName evidence="5">Putative pre-16S rRNA nuclease</fullName>
        <ecNumber evidence="5">3.1.-.-</ecNumber>
    </recommendedName>
</protein>
<keyword evidence="8" id="KW-1185">Reference proteome</keyword>
<dbReference type="EC" id="3.1.-.-" evidence="5"/>
<organism evidence="7 8">
    <name type="scientific">Marinospirillum celere</name>
    <dbReference type="NCBI Taxonomy" id="1122252"/>
    <lineage>
        <taxon>Bacteria</taxon>
        <taxon>Pseudomonadati</taxon>
        <taxon>Pseudomonadota</taxon>
        <taxon>Gammaproteobacteria</taxon>
        <taxon>Oceanospirillales</taxon>
        <taxon>Oceanospirillaceae</taxon>
        <taxon>Marinospirillum</taxon>
    </lineage>
</organism>
<keyword evidence="1 5" id="KW-0963">Cytoplasm</keyword>
<dbReference type="AlphaFoldDB" id="A0A1I1I936"/>
<evidence type="ECO:0000313" key="7">
    <source>
        <dbReference type="EMBL" id="SFC32555.1"/>
    </source>
</evidence>
<dbReference type="InterPro" id="IPR006641">
    <property type="entry name" value="YqgF/RNaseH-like_dom"/>
</dbReference>
<evidence type="ECO:0000256" key="5">
    <source>
        <dbReference type="HAMAP-Rule" id="MF_00651"/>
    </source>
</evidence>
<keyword evidence="2 5" id="KW-0690">Ribosome biogenesis</keyword>
<dbReference type="NCBIfam" id="TIGR00250">
    <property type="entry name" value="RNAse_H_YqgF"/>
    <property type="match status" value="1"/>
</dbReference>
<dbReference type="STRING" id="1122252.SAMN05660443_2273"/>
<reference evidence="7 8" key="1">
    <citation type="submission" date="2016-10" db="EMBL/GenBank/DDBJ databases">
        <authorList>
            <person name="de Groot N.N."/>
        </authorList>
    </citation>
    <scope>NUCLEOTIDE SEQUENCE [LARGE SCALE GENOMIC DNA]</scope>
    <source>
        <strain evidence="7 8">DSM 18438</strain>
    </source>
</reference>
<sequence length="167" mass="18213">MGKLAMPEPKPRILLAFDFGSKRHGVALGNELTGTANPLDVIPARDGIPSWELLDRLVAEWQPDAFLVGLPVELDGSPTPLSLRATKFARRLFGRYGKACYGMDERGTTKAAKRLVAQAGHKGNYREDPVDSFAAAFILQAWLDLQQSPEEAGEAARYLQPLAGPQI</sequence>
<evidence type="ECO:0000259" key="6">
    <source>
        <dbReference type="SMART" id="SM00732"/>
    </source>
</evidence>
<proteinExistence type="inferred from homology"/>
<keyword evidence="3 5" id="KW-0540">Nuclease</keyword>
<dbReference type="InterPro" id="IPR037027">
    <property type="entry name" value="YqgF/RNaseH-like_dom_sf"/>
</dbReference>
<dbReference type="GO" id="GO:0000967">
    <property type="term" value="P:rRNA 5'-end processing"/>
    <property type="evidence" value="ECO:0007669"/>
    <property type="project" value="UniProtKB-UniRule"/>
</dbReference>
<evidence type="ECO:0000313" key="8">
    <source>
        <dbReference type="Proteomes" id="UP000199058"/>
    </source>
</evidence>